<dbReference type="EMBL" id="QJKH01000006">
    <property type="protein sequence ID" value="PXX79010.1"/>
    <property type="molecule type" value="Genomic_DNA"/>
</dbReference>
<dbReference type="Proteomes" id="UP000247612">
    <property type="component" value="Unassembled WGS sequence"/>
</dbReference>
<feature type="transmembrane region" description="Helical" evidence="1">
    <location>
        <begin position="89"/>
        <end position="108"/>
    </location>
</feature>
<protein>
    <submittedName>
        <fullName evidence="2">Uncharacterized protein</fullName>
    </submittedName>
</protein>
<accession>A0A318KN41</accession>
<name>A0A318KN41_9FIRM</name>
<dbReference type="STRING" id="1034346.GCA_000313565_01183"/>
<evidence type="ECO:0000256" key="1">
    <source>
        <dbReference type="SAM" id="Phobius"/>
    </source>
</evidence>
<proteinExistence type="predicted"/>
<dbReference type="OrthoDB" id="1654854at2"/>
<keyword evidence="3" id="KW-1185">Reference proteome</keyword>
<feature type="transmembrane region" description="Helical" evidence="1">
    <location>
        <begin position="62"/>
        <end position="83"/>
    </location>
</feature>
<evidence type="ECO:0000313" key="3">
    <source>
        <dbReference type="Proteomes" id="UP000247612"/>
    </source>
</evidence>
<gene>
    <name evidence="2" type="ORF">DES51_106129</name>
</gene>
<organism evidence="2 3">
    <name type="scientific">Dielma fastidiosa</name>
    <dbReference type="NCBI Taxonomy" id="1034346"/>
    <lineage>
        <taxon>Bacteria</taxon>
        <taxon>Bacillati</taxon>
        <taxon>Bacillota</taxon>
        <taxon>Erysipelotrichia</taxon>
        <taxon>Erysipelotrichales</taxon>
        <taxon>Erysipelotrichaceae</taxon>
        <taxon>Dielma</taxon>
    </lineage>
</organism>
<keyword evidence="1" id="KW-0472">Membrane</keyword>
<dbReference type="RefSeq" id="WP_022937499.1">
    <property type="nucleotide sequence ID" value="NZ_CABKRQ010000003.1"/>
</dbReference>
<reference evidence="2 3" key="1">
    <citation type="submission" date="2018-05" db="EMBL/GenBank/DDBJ databases">
        <title>Genomic Encyclopedia of Type Strains, Phase IV (KMG-IV): sequencing the most valuable type-strain genomes for metagenomic binning, comparative biology and taxonomic classification.</title>
        <authorList>
            <person name="Goeker M."/>
        </authorList>
    </citation>
    <scope>NUCLEOTIDE SEQUENCE [LARGE SCALE GENOMIC DNA]</scope>
    <source>
        <strain evidence="2 3">JC118</strain>
    </source>
</reference>
<dbReference type="AlphaFoldDB" id="A0A318KN41"/>
<feature type="transmembrane region" description="Helical" evidence="1">
    <location>
        <begin position="147"/>
        <end position="171"/>
    </location>
</feature>
<keyword evidence="1" id="KW-1133">Transmembrane helix</keyword>
<sequence>MNRIDAFLNTRAKRSCLFSLILYGLLCFITALHVYLGMVVIKAATYEQIVSLLNMKIVQLAFLGRMVLSFISTTSISLLPLLSTFFRSLYLYEILFFLFSMIVIFSHAKTRLEKSLKKMTCLNLCVFLLICVLFAIAAMMAMKSGSLFSGFSLIHLFGYGLIAANGLLLILDGFAFCQILLIDYPQAMAYDVIEEIQ</sequence>
<comment type="caution">
    <text evidence="2">The sequence shown here is derived from an EMBL/GenBank/DDBJ whole genome shotgun (WGS) entry which is preliminary data.</text>
</comment>
<feature type="transmembrane region" description="Helical" evidence="1">
    <location>
        <begin position="20"/>
        <end position="41"/>
    </location>
</feature>
<feature type="transmembrane region" description="Helical" evidence="1">
    <location>
        <begin position="120"/>
        <end position="141"/>
    </location>
</feature>
<evidence type="ECO:0000313" key="2">
    <source>
        <dbReference type="EMBL" id="PXX79010.1"/>
    </source>
</evidence>
<keyword evidence="1" id="KW-0812">Transmembrane</keyword>